<evidence type="ECO:0000256" key="4">
    <source>
        <dbReference type="ARBA" id="ARBA00022614"/>
    </source>
</evidence>
<evidence type="ECO:0000256" key="5">
    <source>
        <dbReference type="ARBA" id="ARBA00022692"/>
    </source>
</evidence>
<comment type="caution">
    <text evidence="13">The sequence shown here is derived from an EMBL/GenBank/DDBJ whole genome shotgun (WGS) entry which is preliminary data.</text>
</comment>
<evidence type="ECO:0000256" key="11">
    <source>
        <dbReference type="ARBA" id="ARBA00023180"/>
    </source>
</evidence>
<dbReference type="PANTHER" id="PTHR48063:SF98">
    <property type="entry name" value="LRR RECEPTOR-LIKE SERINE_THREONINE-PROTEIN KINASE FLS2"/>
    <property type="match status" value="1"/>
</dbReference>
<dbReference type="InterPro" id="IPR032675">
    <property type="entry name" value="LRR_dom_sf"/>
</dbReference>
<name>A0AAD4WNL2_PRUDU</name>
<dbReference type="SUPFAM" id="SSF52058">
    <property type="entry name" value="L domain-like"/>
    <property type="match status" value="2"/>
</dbReference>
<keyword evidence="6" id="KW-0732">Signal</keyword>
<dbReference type="Proteomes" id="UP001054821">
    <property type="component" value="Chromosome 2"/>
</dbReference>
<dbReference type="PANTHER" id="PTHR48063">
    <property type="entry name" value="LRR RECEPTOR-LIKE KINASE"/>
    <property type="match status" value="1"/>
</dbReference>
<protein>
    <recommendedName>
        <fullName evidence="15">Disease resistance family protein / LRR family protein</fullName>
    </recommendedName>
</protein>
<dbReference type="PRINTS" id="PR00019">
    <property type="entry name" value="LEURICHRPT"/>
</dbReference>
<dbReference type="GO" id="GO:0005886">
    <property type="term" value="C:plasma membrane"/>
    <property type="evidence" value="ECO:0007669"/>
    <property type="project" value="UniProtKB-SubCell"/>
</dbReference>
<keyword evidence="11" id="KW-0325">Glycoprotein</keyword>
<dbReference type="Gene3D" id="3.80.10.10">
    <property type="entry name" value="Ribonuclease Inhibitor"/>
    <property type="match status" value="2"/>
</dbReference>
<keyword evidence="4" id="KW-0433">Leucine-rich repeat</keyword>
<dbReference type="SMART" id="SM00369">
    <property type="entry name" value="LRR_TYP"/>
    <property type="match status" value="4"/>
</dbReference>
<sequence length="487" mass="53858">MGQHFPKWLQTQKQIKYLDISNAGISDILPSWFWSLYRNVEFMNLTGNQIRGSFANLTLEFSYSPELHLSSNKLEVQLLFLCSSAAIGLSFLDLSSNNVSGEVPDCLTHLENLVMLDLSYNALSGKIPTTIGSLFQIETLKLRSNRFLGQLPSSLKNCTSLVLIDVGDNKLSGPIAKWLGVGLKNLVILMLSSNHFNGSLPAQICHLTDIHILDFSMNNISGSIPKCLNNLTTLAQKGNPSLGIEHPAAVAAAAPLSSDIFYTIDEIQYEDNATIIWKGRMYSYKNTLGLVKIIDLSSNRLTGEIPSEITHLVGLVSLNLSRNQLTGQITSEIGNLQSLDVLDLSRNQIEGRIPTSLARIDRLGLLDLSFNNLSGGIPIGTQLQSFDPSVYAGNPQLCGAPLKKMCAAQHVQTDLSNQEDDKDELITLGFYISMGVGFAAGFWGVCCTLIFKRSWRYAYFKFLNGLNDWLYVRVALIKRQLKDMLNR</sequence>
<dbReference type="Pfam" id="PF00560">
    <property type="entry name" value="LRR_1"/>
    <property type="match status" value="6"/>
</dbReference>
<evidence type="ECO:0000256" key="8">
    <source>
        <dbReference type="ARBA" id="ARBA00022989"/>
    </source>
</evidence>
<dbReference type="InterPro" id="IPR046956">
    <property type="entry name" value="RLP23-like"/>
</dbReference>
<keyword evidence="10" id="KW-0675">Receptor</keyword>
<evidence type="ECO:0000256" key="9">
    <source>
        <dbReference type="ARBA" id="ARBA00023136"/>
    </source>
</evidence>
<dbReference type="InterPro" id="IPR003591">
    <property type="entry name" value="Leu-rich_rpt_typical-subtyp"/>
</dbReference>
<evidence type="ECO:0000313" key="13">
    <source>
        <dbReference type="EMBL" id="KAI5345627.1"/>
    </source>
</evidence>
<reference evidence="13 14" key="1">
    <citation type="journal article" date="2022" name="G3 (Bethesda)">
        <title>Whole-genome sequence and methylome profiling of the almond [Prunus dulcis (Mill.) D.A. Webb] cultivar 'Nonpareil'.</title>
        <authorList>
            <person name="D'Amico-Willman K.M."/>
            <person name="Ouma W.Z."/>
            <person name="Meulia T."/>
            <person name="Sideli G.M."/>
            <person name="Gradziel T.M."/>
            <person name="Fresnedo-Ramirez J."/>
        </authorList>
    </citation>
    <scope>NUCLEOTIDE SEQUENCE [LARGE SCALE GENOMIC DNA]</scope>
    <source>
        <strain evidence="13">Clone GOH B32 T37-40</strain>
    </source>
</reference>
<dbReference type="EMBL" id="JAJFAZ020000002">
    <property type="protein sequence ID" value="KAI5345627.1"/>
    <property type="molecule type" value="Genomic_DNA"/>
</dbReference>
<dbReference type="InterPro" id="IPR001611">
    <property type="entry name" value="Leu-rich_rpt"/>
</dbReference>
<keyword evidence="3" id="KW-1003">Cell membrane</keyword>
<evidence type="ECO:0000256" key="1">
    <source>
        <dbReference type="ARBA" id="ARBA00004251"/>
    </source>
</evidence>
<keyword evidence="9 12" id="KW-0472">Membrane</keyword>
<dbReference type="FunFam" id="3.80.10.10:FF:000213">
    <property type="entry name" value="Tyrosine-sulfated glycopeptide receptor 1"/>
    <property type="match status" value="1"/>
</dbReference>
<evidence type="ECO:0000313" key="14">
    <source>
        <dbReference type="Proteomes" id="UP001054821"/>
    </source>
</evidence>
<proteinExistence type="inferred from homology"/>
<dbReference type="FunFam" id="3.80.10.10:FF:000095">
    <property type="entry name" value="LRR receptor-like serine/threonine-protein kinase GSO1"/>
    <property type="match status" value="1"/>
</dbReference>
<keyword evidence="5 12" id="KW-0812">Transmembrane</keyword>
<keyword evidence="8 12" id="KW-1133">Transmembrane helix</keyword>
<evidence type="ECO:0008006" key="15">
    <source>
        <dbReference type="Google" id="ProtNLM"/>
    </source>
</evidence>
<gene>
    <name evidence="13" type="ORF">L3X38_013504</name>
</gene>
<feature type="transmembrane region" description="Helical" evidence="12">
    <location>
        <begin position="428"/>
        <end position="451"/>
    </location>
</feature>
<keyword evidence="14" id="KW-1185">Reference proteome</keyword>
<evidence type="ECO:0000256" key="7">
    <source>
        <dbReference type="ARBA" id="ARBA00022737"/>
    </source>
</evidence>
<evidence type="ECO:0000256" key="10">
    <source>
        <dbReference type="ARBA" id="ARBA00023170"/>
    </source>
</evidence>
<accession>A0AAD4WNL2</accession>
<evidence type="ECO:0000256" key="3">
    <source>
        <dbReference type="ARBA" id="ARBA00022475"/>
    </source>
</evidence>
<organism evidence="13 14">
    <name type="scientific">Prunus dulcis</name>
    <name type="common">Almond</name>
    <name type="synonym">Amygdalus dulcis</name>
    <dbReference type="NCBI Taxonomy" id="3755"/>
    <lineage>
        <taxon>Eukaryota</taxon>
        <taxon>Viridiplantae</taxon>
        <taxon>Streptophyta</taxon>
        <taxon>Embryophyta</taxon>
        <taxon>Tracheophyta</taxon>
        <taxon>Spermatophyta</taxon>
        <taxon>Magnoliopsida</taxon>
        <taxon>eudicotyledons</taxon>
        <taxon>Gunneridae</taxon>
        <taxon>Pentapetalae</taxon>
        <taxon>rosids</taxon>
        <taxon>fabids</taxon>
        <taxon>Rosales</taxon>
        <taxon>Rosaceae</taxon>
        <taxon>Amygdaloideae</taxon>
        <taxon>Amygdaleae</taxon>
        <taxon>Prunus</taxon>
    </lineage>
</organism>
<dbReference type="Pfam" id="PF13855">
    <property type="entry name" value="LRR_8"/>
    <property type="match status" value="1"/>
</dbReference>
<comment type="subcellular location">
    <subcellularLocation>
        <location evidence="1">Cell membrane</location>
        <topology evidence="1">Single-pass type I membrane protein</topology>
    </subcellularLocation>
</comment>
<comment type="similarity">
    <text evidence="2">Belongs to the RLP family.</text>
</comment>
<keyword evidence="7" id="KW-0677">Repeat</keyword>
<evidence type="ECO:0000256" key="6">
    <source>
        <dbReference type="ARBA" id="ARBA00022729"/>
    </source>
</evidence>
<evidence type="ECO:0000256" key="12">
    <source>
        <dbReference type="SAM" id="Phobius"/>
    </source>
</evidence>
<evidence type="ECO:0000256" key="2">
    <source>
        <dbReference type="ARBA" id="ARBA00009592"/>
    </source>
</evidence>
<dbReference type="AlphaFoldDB" id="A0AAD4WNL2"/>